<dbReference type="Proteomes" id="UP000824002">
    <property type="component" value="Unassembled WGS sequence"/>
</dbReference>
<evidence type="ECO:0000313" key="2">
    <source>
        <dbReference type="Proteomes" id="UP000824002"/>
    </source>
</evidence>
<gene>
    <name evidence="1" type="ORF">IAB51_11290</name>
</gene>
<dbReference type="AlphaFoldDB" id="A0A9D1FQ61"/>
<reference evidence="1" key="1">
    <citation type="submission" date="2020-10" db="EMBL/GenBank/DDBJ databases">
        <authorList>
            <person name="Gilroy R."/>
        </authorList>
    </citation>
    <scope>NUCLEOTIDE SEQUENCE</scope>
    <source>
        <strain evidence="1">CHK199-13235</strain>
    </source>
</reference>
<name>A0A9D1FQ61_9FIRM</name>
<organism evidence="1 2">
    <name type="scientific">Candidatus Merdivicinus excrementipullorum</name>
    <dbReference type="NCBI Taxonomy" id="2840867"/>
    <lineage>
        <taxon>Bacteria</taxon>
        <taxon>Bacillati</taxon>
        <taxon>Bacillota</taxon>
        <taxon>Clostridia</taxon>
        <taxon>Eubacteriales</taxon>
        <taxon>Oscillospiraceae</taxon>
        <taxon>Oscillospiraceae incertae sedis</taxon>
        <taxon>Candidatus Merdivicinus</taxon>
    </lineage>
</organism>
<protein>
    <recommendedName>
        <fullName evidence="3">Helix-turn-helix domain-containing protein</fullName>
    </recommendedName>
</protein>
<evidence type="ECO:0008006" key="3">
    <source>
        <dbReference type="Google" id="ProtNLM"/>
    </source>
</evidence>
<evidence type="ECO:0000313" key="1">
    <source>
        <dbReference type="EMBL" id="HIS77370.1"/>
    </source>
</evidence>
<comment type="caution">
    <text evidence="1">The sequence shown here is derived from an EMBL/GenBank/DDBJ whole genome shotgun (WGS) entry which is preliminary data.</text>
</comment>
<accession>A0A9D1FQ61</accession>
<proteinExistence type="predicted"/>
<reference evidence="1" key="2">
    <citation type="journal article" date="2021" name="PeerJ">
        <title>Extensive microbial diversity within the chicken gut microbiome revealed by metagenomics and culture.</title>
        <authorList>
            <person name="Gilroy R."/>
            <person name="Ravi A."/>
            <person name="Getino M."/>
            <person name="Pursley I."/>
            <person name="Horton D.L."/>
            <person name="Alikhan N.F."/>
            <person name="Baker D."/>
            <person name="Gharbi K."/>
            <person name="Hall N."/>
            <person name="Watson M."/>
            <person name="Adriaenssens E.M."/>
            <person name="Foster-Nyarko E."/>
            <person name="Jarju S."/>
            <person name="Secka A."/>
            <person name="Antonio M."/>
            <person name="Oren A."/>
            <person name="Chaudhuri R.R."/>
            <person name="La Ragione R."/>
            <person name="Hildebrand F."/>
            <person name="Pallen M.J."/>
        </authorList>
    </citation>
    <scope>NUCLEOTIDE SEQUENCE</scope>
    <source>
        <strain evidence="1">CHK199-13235</strain>
    </source>
</reference>
<sequence>MSKLKTHCDLLEEKIREVLVPYPDPMSRKDFRTACRIGTRTSIYLLKSGLVPCVHTGKKTRCYKISKADVAEYLRRREMEPGYYTPPSGWYRNYPNHKPPASSVQTRIEYEIISKLLIRQYFEEQLASYPDVMSAAQISQATGYNAKTVAGWCRNGKLKSILQQPRYMVPKVWMLDFMASDEYNNICRKSGKHYAVIRELNQK</sequence>
<dbReference type="EMBL" id="DVJP01000075">
    <property type="protein sequence ID" value="HIS77370.1"/>
    <property type="molecule type" value="Genomic_DNA"/>
</dbReference>